<organism evidence="2 3">
    <name type="scientific">Myotis myotis</name>
    <name type="common">Greater mouse-eared bat</name>
    <name type="synonym">Vespertilio myotis</name>
    <dbReference type="NCBI Taxonomy" id="51298"/>
    <lineage>
        <taxon>Eukaryota</taxon>
        <taxon>Metazoa</taxon>
        <taxon>Chordata</taxon>
        <taxon>Craniata</taxon>
        <taxon>Vertebrata</taxon>
        <taxon>Euteleostomi</taxon>
        <taxon>Mammalia</taxon>
        <taxon>Eutheria</taxon>
        <taxon>Laurasiatheria</taxon>
        <taxon>Chiroptera</taxon>
        <taxon>Yangochiroptera</taxon>
        <taxon>Vespertilionidae</taxon>
        <taxon>Myotis</taxon>
    </lineage>
</organism>
<name>A0A7J7XZU2_MYOMY</name>
<dbReference type="AlphaFoldDB" id="A0A7J7XZU2"/>
<gene>
    <name evidence="2" type="ORF">mMyoMyo1_011391</name>
</gene>
<evidence type="ECO:0000256" key="1">
    <source>
        <dbReference type="SAM" id="MobiDB-lite"/>
    </source>
</evidence>
<dbReference type="Proteomes" id="UP000527355">
    <property type="component" value="Unassembled WGS sequence"/>
</dbReference>
<evidence type="ECO:0000313" key="2">
    <source>
        <dbReference type="EMBL" id="KAF6355201.1"/>
    </source>
</evidence>
<comment type="caution">
    <text evidence="2">The sequence shown here is derived from an EMBL/GenBank/DDBJ whole genome shotgun (WGS) entry which is preliminary data.</text>
</comment>
<protein>
    <submittedName>
        <fullName evidence="2">Uncharacterized protein</fullName>
    </submittedName>
</protein>
<proteinExistence type="predicted"/>
<sequence length="171" mass="17912">MGRLRRHPLSRTEQGQSGGWGAAPVTHRAGPIRGLGHCPLSPTEQGPSGGWGSATLTLRAGPMGRLWLYPITHRAGPVGGGGLGSSPLSGTEQGCSGGWGPTPCHTQSHRAIRGFGHCPCHADPGARRHIILLLYRVEAWCMGGAGWFALKGVLDQGGGPHWGAWPVWVRG</sequence>
<accession>A0A7J7XZU2</accession>
<reference evidence="2 3" key="1">
    <citation type="journal article" date="2020" name="Nature">
        <title>Six reference-quality genomes reveal evolution of bat adaptations.</title>
        <authorList>
            <person name="Jebb D."/>
            <person name="Huang Z."/>
            <person name="Pippel M."/>
            <person name="Hughes G.M."/>
            <person name="Lavrichenko K."/>
            <person name="Devanna P."/>
            <person name="Winkler S."/>
            <person name="Jermiin L.S."/>
            <person name="Skirmuntt E.C."/>
            <person name="Katzourakis A."/>
            <person name="Burkitt-Gray L."/>
            <person name="Ray D.A."/>
            <person name="Sullivan K.A.M."/>
            <person name="Roscito J.G."/>
            <person name="Kirilenko B.M."/>
            <person name="Davalos L.M."/>
            <person name="Corthals A.P."/>
            <person name="Power M.L."/>
            <person name="Jones G."/>
            <person name="Ransome R.D."/>
            <person name="Dechmann D.K.N."/>
            <person name="Locatelli A.G."/>
            <person name="Puechmaille S.J."/>
            <person name="Fedrigo O."/>
            <person name="Jarvis E.D."/>
            <person name="Hiller M."/>
            <person name="Vernes S.C."/>
            <person name="Myers E.W."/>
            <person name="Teeling E.C."/>
        </authorList>
    </citation>
    <scope>NUCLEOTIDE SEQUENCE [LARGE SCALE GENOMIC DNA]</scope>
    <source>
        <strain evidence="2">MMyoMyo1</strain>
        <tissue evidence="2">Flight muscle</tissue>
    </source>
</reference>
<evidence type="ECO:0000313" key="3">
    <source>
        <dbReference type="Proteomes" id="UP000527355"/>
    </source>
</evidence>
<keyword evidence="3" id="KW-1185">Reference proteome</keyword>
<dbReference type="EMBL" id="JABWUV010000005">
    <property type="protein sequence ID" value="KAF6355201.1"/>
    <property type="molecule type" value="Genomic_DNA"/>
</dbReference>
<feature type="region of interest" description="Disordered" evidence="1">
    <location>
        <begin position="1"/>
        <end position="27"/>
    </location>
</feature>